<evidence type="ECO:0000313" key="4">
    <source>
        <dbReference type="Proteomes" id="UP000529637"/>
    </source>
</evidence>
<dbReference type="AlphaFoldDB" id="A0A7Y6TWV6"/>
<dbReference type="RefSeq" id="WP_176069391.1">
    <property type="nucleotide sequence ID" value="NZ_JABWMJ010000005.1"/>
</dbReference>
<protein>
    <submittedName>
        <fullName evidence="3">PEP-CTERM sorting domain-containing protein</fullName>
    </submittedName>
</protein>
<proteinExistence type="predicted"/>
<comment type="caution">
    <text evidence="3">The sequence shown here is derived from an EMBL/GenBank/DDBJ whole genome shotgun (WGS) entry which is preliminary data.</text>
</comment>
<dbReference type="Proteomes" id="UP000529637">
    <property type="component" value="Unassembled WGS sequence"/>
</dbReference>
<feature type="domain" description="Ice-binding protein C-terminal" evidence="2">
    <location>
        <begin position="164"/>
        <end position="189"/>
    </location>
</feature>
<dbReference type="InterPro" id="IPR013424">
    <property type="entry name" value="Ice-binding_C"/>
</dbReference>
<feature type="chain" id="PRO_5030999163" evidence="1">
    <location>
        <begin position="23"/>
        <end position="194"/>
    </location>
</feature>
<reference evidence="3 4" key="1">
    <citation type="submission" date="2020-06" db="EMBL/GenBank/DDBJ databases">
        <title>Schlegella sp. ID0723 isolated from air conditioner.</title>
        <authorList>
            <person name="Kim D.Y."/>
            <person name="Kim D.-U."/>
        </authorList>
    </citation>
    <scope>NUCLEOTIDE SEQUENCE [LARGE SCALE GENOMIC DNA]</scope>
    <source>
        <strain evidence="3 4">ID0723</strain>
    </source>
</reference>
<evidence type="ECO:0000259" key="2">
    <source>
        <dbReference type="Pfam" id="PF07589"/>
    </source>
</evidence>
<evidence type="ECO:0000256" key="1">
    <source>
        <dbReference type="SAM" id="SignalP"/>
    </source>
</evidence>
<keyword evidence="1" id="KW-0732">Signal</keyword>
<evidence type="ECO:0000313" key="3">
    <source>
        <dbReference type="EMBL" id="NUZ06544.1"/>
    </source>
</evidence>
<organism evidence="3 4">
    <name type="scientific">Piscinibacter koreensis</name>
    <dbReference type="NCBI Taxonomy" id="2742824"/>
    <lineage>
        <taxon>Bacteria</taxon>
        <taxon>Pseudomonadati</taxon>
        <taxon>Pseudomonadota</taxon>
        <taxon>Betaproteobacteria</taxon>
        <taxon>Burkholderiales</taxon>
        <taxon>Sphaerotilaceae</taxon>
        <taxon>Piscinibacter</taxon>
    </lineage>
</organism>
<keyword evidence="4" id="KW-1185">Reference proteome</keyword>
<dbReference type="NCBIfam" id="TIGR02595">
    <property type="entry name" value="PEP_CTERM"/>
    <property type="match status" value="1"/>
</dbReference>
<dbReference type="Pfam" id="PF07589">
    <property type="entry name" value="PEP-CTERM"/>
    <property type="match status" value="1"/>
</dbReference>
<gene>
    <name evidence="3" type="ORF">HQN59_12300</name>
</gene>
<name>A0A7Y6TWV6_9BURK</name>
<dbReference type="EMBL" id="JABWMJ010000005">
    <property type="protein sequence ID" value="NUZ06544.1"/>
    <property type="molecule type" value="Genomic_DNA"/>
</dbReference>
<accession>A0A7Y6TWV6</accession>
<feature type="signal peptide" evidence="1">
    <location>
        <begin position="1"/>
        <end position="22"/>
    </location>
</feature>
<sequence length="194" mass="19237">MTRLFSTLAAVAFAAASPLASAGILGTPVEGFISFNGGSTNYFNSSNGFVPGGCQNSGTGSTTVTVVNPGAEFCFADGLNTDTANFTDNTLTYTDVSGGGTASTLLRFTFAPGLVTGVLELSDNFLNGGATASFAGNVLTINIATFNPAGSYSASYSLLSAPAAVPEPSTLALLGAVGVAAAAVARRRRAGKPG</sequence>